<evidence type="ECO:0000256" key="2">
    <source>
        <dbReference type="PROSITE-ProRule" id="PRU00335"/>
    </source>
</evidence>
<dbReference type="PRINTS" id="PR00455">
    <property type="entry name" value="HTHTETR"/>
</dbReference>
<dbReference type="SUPFAM" id="SSF48498">
    <property type="entry name" value="Tetracyclin repressor-like, C-terminal domain"/>
    <property type="match status" value="1"/>
</dbReference>
<dbReference type="Proteomes" id="UP000190814">
    <property type="component" value="Unassembled WGS sequence"/>
</dbReference>
<proteinExistence type="predicted"/>
<organism evidence="4 5">
    <name type="scientific">Eubacterium uniforme</name>
    <dbReference type="NCBI Taxonomy" id="39495"/>
    <lineage>
        <taxon>Bacteria</taxon>
        <taxon>Bacillati</taxon>
        <taxon>Bacillota</taxon>
        <taxon>Clostridia</taxon>
        <taxon>Eubacteriales</taxon>
        <taxon>Eubacteriaceae</taxon>
        <taxon>Eubacterium</taxon>
    </lineage>
</organism>
<feature type="domain" description="HTH tetR-type" evidence="3">
    <location>
        <begin position="6"/>
        <end position="65"/>
    </location>
</feature>
<gene>
    <name evidence="4" type="ORF">SAMN02745111_00803</name>
</gene>
<evidence type="ECO:0000313" key="5">
    <source>
        <dbReference type="Proteomes" id="UP000190814"/>
    </source>
</evidence>
<dbReference type="InterPro" id="IPR009057">
    <property type="entry name" value="Homeodomain-like_sf"/>
</dbReference>
<dbReference type="GO" id="GO:0006355">
    <property type="term" value="P:regulation of DNA-templated transcription"/>
    <property type="evidence" value="ECO:0007669"/>
    <property type="project" value="UniProtKB-ARBA"/>
</dbReference>
<dbReference type="Pfam" id="PF00440">
    <property type="entry name" value="TetR_N"/>
    <property type="match status" value="1"/>
</dbReference>
<evidence type="ECO:0000256" key="1">
    <source>
        <dbReference type="ARBA" id="ARBA00023125"/>
    </source>
</evidence>
<name>A0A1T4VEE8_9FIRM</name>
<reference evidence="4 5" key="1">
    <citation type="submission" date="2017-02" db="EMBL/GenBank/DDBJ databases">
        <authorList>
            <person name="Peterson S.W."/>
        </authorList>
    </citation>
    <scope>NUCLEOTIDE SEQUENCE [LARGE SCALE GENOMIC DNA]</scope>
    <source>
        <strain evidence="4 5">ATCC 35992</strain>
    </source>
</reference>
<dbReference type="SUPFAM" id="SSF46689">
    <property type="entry name" value="Homeodomain-like"/>
    <property type="match status" value="1"/>
</dbReference>
<protein>
    <submittedName>
        <fullName evidence="4">Transcriptional regulator, TetR family</fullName>
    </submittedName>
</protein>
<sequence>MATKTRLLKNKIIEATIEVFNRKGIKFTMDDIAAELGMSKKTIYNTFRDKQDLFLSTVDYCFDKIKESEKEVLEDDSLATLEKLRRLLGVMPEGYKDISFEKLSILKTRYPKIFVKVQERLETGWEATLMLINQGIKEGVIRPVDTALVKTMFEATVERFFMSDVLVNSKMSYTEGLEEVVNILIDGIKA</sequence>
<accession>A0A1T4VEE8</accession>
<dbReference type="InterPro" id="IPR001647">
    <property type="entry name" value="HTH_TetR"/>
</dbReference>
<dbReference type="Gene3D" id="1.10.10.60">
    <property type="entry name" value="Homeodomain-like"/>
    <property type="match status" value="1"/>
</dbReference>
<dbReference type="Gene3D" id="1.10.357.10">
    <property type="entry name" value="Tetracycline Repressor, domain 2"/>
    <property type="match status" value="1"/>
</dbReference>
<dbReference type="GO" id="GO:0003677">
    <property type="term" value="F:DNA binding"/>
    <property type="evidence" value="ECO:0007669"/>
    <property type="project" value="UniProtKB-UniRule"/>
</dbReference>
<dbReference type="InterPro" id="IPR036271">
    <property type="entry name" value="Tet_transcr_reg_TetR-rel_C_sf"/>
</dbReference>
<feature type="DNA-binding region" description="H-T-H motif" evidence="2">
    <location>
        <begin position="28"/>
        <end position="47"/>
    </location>
</feature>
<dbReference type="AlphaFoldDB" id="A0A1T4VEE8"/>
<dbReference type="RefSeq" id="WP_078765684.1">
    <property type="nucleotide sequence ID" value="NZ_FUXZ01000004.1"/>
</dbReference>
<dbReference type="OrthoDB" id="9812134at2"/>
<keyword evidence="1 2" id="KW-0238">DNA-binding</keyword>
<dbReference type="PANTHER" id="PTHR30328:SF54">
    <property type="entry name" value="HTH-TYPE TRANSCRIPTIONAL REPRESSOR SCO4008"/>
    <property type="match status" value="1"/>
</dbReference>
<dbReference type="InterPro" id="IPR050109">
    <property type="entry name" value="HTH-type_TetR-like_transc_reg"/>
</dbReference>
<evidence type="ECO:0000259" key="3">
    <source>
        <dbReference type="PROSITE" id="PS50977"/>
    </source>
</evidence>
<dbReference type="PROSITE" id="PS50977">
    <property type="entry name" value="HTH_TETR_2"/>
    <property type="match status" value="1"/>
</dbReference>
<dbReference type="PANTHER" id="PTHR30328">
    <property type="entry name" value="TRANSCRIPTIONAL REPRESSOR"/>
    <property type="match status" value="1"/>
</dbReference>
<evidence type="ECO:0000313" key="4">
    <source>
        <dbReference type="EMBL" id="SKA63332.1"/>
    </source>
</evidence>
<dbReference type="EMBL" id="FUXZ01000004">
    <property type="protein sequence ID" value="SKA63332.1"/>
    <property type="molecule type" value="Genomic_DNA"/>
</dbReference>
<keyword evidence="5" id="KW-1185">Reference proteome</keyword>
<dbReference type="STRING" id="39495.SAMN02745111_00803"/>